<evidence type="ECO:0000256" key="2">
    <source>
        <dbReference type="ARBA" id="ARBA00007935"/>
    </source>
</evidence>
<evidence type="ECO:0000313" key="9">
    <source>
        <dbReference type="EMBL" id="GAB94949.1"/>
    </source>
</evidence>
<feature type="transmembrane region" description="Helical" evidence="8">
    <location>
        <begin position="216"/>
        <end position="237"/>
    </location>
</feature>
<evidence type="ECO:0000256" key="7">
    <source>
        <dbReference type="ARBA" id="ARBA00023136"/>
    </source>
</evidence>
<evidence type="ECO:0000256" key="3">
    <source>
        <dbReference type="ARBA" id="ARBA00022448"/>
    </source>
</evidence>
<evidence type="ECO:0000256" key="4">
    <source>
        <dbReference type="ARBA" id="ARBA00022475"/>
    </source>
</evidence>
<dbReference type="PANTHER" id="PTHR30472:SF67">
    <property type="entry name" value="PERMEASE OF ABC TRANSPORTER-RELATED"/>
    <property type="match status" value="1"/>
</dbReference>
<keyword evidence="7 8" id="KW-0472">Membrane</keyword>
<dbReference type="CDD" id="cd06550">
    <property type="entry name" value="TM_ABC_iron-siderophores_like"/>
    <property type="match status" value="1"/>
</dbReference>
<keyword evidence="3" id="KW-0813">Transport</keyword>
<dbReference type="EMBL" id="BAHD01000015">
    <property type="protein sequence ID" value="GAB94949.1"/>
    <property type="molecule type" value="Genomic_DNA"/>
</dbReference>
<dbReference type="SUPFAM" id="SSF81345">
    <property type="entry name" value="ABC transporter involved in vitamin B12 uptake, BtuC"/>
    <property type="match status" value="1"/>
</dbReference>
<sequence>MLHPAAPRSSATGVRIVLVGALCVAILGSAVLALGVGSVNLSAAEVLQVVARRMHLSAGAEVTVIADRIVWELRLPRVLAAICVGVGLAQCGVVLQALTGNELADPYLLGISSGAATGAVSAIILGWSLPGLPETVRVASSAFVGALVALLVVLALATGRSGELPPARTILAGVAVGQLAGAATSLIVMVFGGRDGARAVLQWTLGSFAGVRSDHAIFLAALALVTVLVLTAAASTLDGFAFGETSARSLGIAVTRVRWSLLAGCALVTAGTVAVVGPIGFVGLTIPHIVRLITGPAHRILLPVSALAGGLLMLWSDTVARSAAPGQEIPVGIVTAAVGAPVLVVLLRRQARRS</sequence>
<keyword evidence="6 8" id="KW-1133">Transmembrane helix</keyword>
<dbReference type="STRING" id="1184609.KILIM_015_00090"/>
<dbReference type="GO" id="GO:0033214">
    <property type="term" value="P:siderophore-iron import into cell"/>
    <property type="evidence" value="ECO:0007669"/>
    <property type="project" value="TreeGrafter"/>
</dbReference>
<feature type="transmembrane region" description="Helical" evidence="8">
    <location>
        <begin position="170"/>
        <end position="191"/>
    </location>
</feature>
<gene>
    <name evidence="9" type="ORF">KILIM_015_00090</name>
</gene>
<feature type="transmembrane region" description="Helical" evidence="8">
    <location>
        <begin position="257"/>
        <end position="284"/>
    </location>
</feature>
<evidence type="ECO:0000256" key="1">
    <source>
        <dbReference type="ARBA" id="ARBA00004651"/>
    </source>
</evidence>
<dbReference type="Gene3D" id="1.10.3470.10">
    <property type="entry name" value="ABC transporter involved in vitamin B12 uptake, BtuC"/>
    <property type="match status" value="1"/>
</dbReference>
<dbReference type="Pfam" id="PF01032">
    <property type="entry name" value="FecCD"/>
    <property type="match status" value="1"/>
</dbReference>
<feature type="transmembrane region" description="Helical" evidence="8">
    <location>
        <begin position="12"/>
        <end position="34"/>
    </location>
</feature>
<feature type="transmembrane region" description="Helical" evidence="8">
    <location>
        <begin position="107"/>
        <end position="129"/>
    </location>
</feature>
<dbReference type="PANTHER" id="PTHR30472">
    <property type="entry name" value="FERRIC ENTEROBACTIN TRANSPORT SYSTEM PERMEASE PROTEIN"/>
    <property type="match status" value="1"/>
</dbReference>
<dbReference type="AlphaFoldDB" id="K6X814"/>
<comment type="caution">
    <text evidence="9">The sequence shown here is derived from an EMBL/GenBank/DDBJ whole genome shotgun (WGS) entry which is preliminary data.</text>
</comment>
<accession>K6X814</accession>
<name>K6X814_9MICO</name>
<feature type="transmembrane region" description="Helical" evidence="8">
    <location>
        <begin position="296"/>
        <end position="316"/>
    </location>
</feature>
<dbReference type="FunFam" id="1.10.3470.10:FF:000001">
    <property type="entry name" value="Vitamin B12 ABC transporter permease BtuC"/>
    <property type="match status" value="1"/>
</dbReference>
<keyword evidence="5 8" id="KW-0812">Transmembrane</keyword>
<dbReference type="GO" id="GO:0005886">
    <property type="term" value="C:plasma membrane"/>
    <property type="evidence" value="ECO:0007669"/>
    <property type="project" value="UniProtKB-SubCell"/>
</dbReference>
<evidence type="ECO:0000313" key="10">
    <source>
        <dbReference type="Proteomes" id="UP000008366"/>
    </source>
</evidence>
<dbReference type="GO" id="GO:0022857">
    <property type="term" value="F:transmembrane transporter activity"/>
    <property type="evidence" value="ECO:0007669"/>
    <property type="project" value="InterPro"/>
</dbReference>
<protein>
    <submittedName>
        <fullName evidence="9">Putative ABC transporter permease protein</fullName>
    </submittedName>
</protein>
<proteinExistence type="inferred from homology"/>
<evidence type="ECO:0000256" key="5">
    <source>
        <dbReference type="ARBA" id="ARBA00022692"/>
    </source>
</evidence>
<comment type="similarity">
    <text evidence="2">Belongs to the binding-protein-dependent transport system permease family. FecCD subfamily.</text>
</comment>
<evidence type="ECO:0000256" key="8">
    <source>
        <dbReference type="SAM" id="Phobius"/>
    </source>
</evidence>
<dbReference type="RefSeq" id="WP_006591481.1">
    <property type="nucleotide sequence ID" value="NZ_BAHD01000015.1"/>
</dbReference>
<comment type="subcellular location">
    <subcellularLocation>
        <location evidence="1">Cell membrane</location>
        <topology evidence="1">Multi-pass membrane protein</topology>
    </subcellularLocation>
</comment>
<feature type="transmembrane region" description="Helical" evidence="8">
    <location>
        <begin position="328"/>
        <end position="347"/>
    </location>
</feature>
<dbReference type="eggNOG" id="COG0609">
    <property type="taxonomic scope" value="Bacteria"/>
</dbReference>
<keyword evidence="10" id="KW-1185">Reference proteome</keyword>
<dbReference type="InterPro" id="IPR037294">
    <property type="entry name" value="ABC_BtuC-like"/>
</dbReference>
<feature type="transmembrane region" description="Helical" evidence="8">
    <location>
        <begin position="78"/>
        <end position="95"/>
    </location>
</feature>
<feature type="transmembrane region" description="Helical" evidence="8">
    <location>
        <begin position="136"/>
        <end position="158"/>
    </location>
</feature>
<organism evidence="9 10">
    <name type="scientific">Kineosphaera limosa NBRC 100340</name>
    <dbReference type="NCBI Taxonomy" id="1184609"/>
    <lineage>
        <taxon>Bacteria</taxon>
        <taxon>Bacillati</taxon>
        <taxon>Actinomycetota</taxon>
        <taxon>Actinomycetes</taxon>
        <taxon>Micrococcales</taxon>
        <taxon>Dermatophilaceae</taxon>
        <taxon>Kineosphaera</taxon>
    </lineage>
</organism>
<dbReference type="Proteomes" id="UP000008366">
    <property type="component" value="Unassembled WGS sequence"/>
</dbReference>
<keyword evidence="4" id="KW-1003">Cell membrane</keyword>
<evidence type="ECO:0000256" key="6">
    <source>
        <dbReference type="ARBA" id="ARBA00022989"/>
    </source>
</evidence>
<dbReference type="OrthoDB" id="9782305at2"/>
<dbReference type="InterPro" id="IPR000522">
    <property type="entry name" value="ABC_transptr_permease_BtuC"/>
</dbReference>
<reference evidence="9 10" key="1">
    <citation type="submission" date="2012-08" db="EMBL/GenBank/DDBJ databases">
        <title>Whole genome shotgun sequence of Kineosphaera limosa NBRC 100340.</title>
        <authorList>
            <person name="Yoshida I."/>
            <person name="Isaki S."/>
            <person name="Hosoyama A."/>
            <person name="Tsuchikane K."/>
            <person name="Katsumata H."/>
            <person name="Ando Y."/>
            <person name="Ohji S."/>
            <person name="Hamada M."/>
            <person name="Tamura T."/>
            <person name="Yamazoe A."/>
            <person name="Yamazaki S."/>
            <person name="Fujita N."/>
        </authorList>
    </citation>
    <scope>NUCLEOTIDE SEQUENCE [LARGE SCALE GENOMIC DNA]</scope>
    <source>
        <strain evidence="9 10">NBRC 100340</strain>
    </source>
</reference>